<evidence type="ECO:0000259" key="2">
    <source>
        <dbReference type="Pfam" id="PF07583"/>
    </source>
</evidence>
<feature type="domain" description="DUF1549" evidence="2">
    <location>
        <begin position="69"/>
        <end position="199"/>
    </location>
</feature>
<reference evidence="3 4" key="1">
    <citation type="submission" date="2019-02" db="EMBL/GenBank/DDBJ databases">
        <title>Genomic Encyclopedia of Archaeal and Bacterial Type Strains, Phase II (KMG-II): from individual species to whole genera.</title>
        <authorList>
            <person name="Goeker M."/>
        </authorList>
    </citation>
    <scope>NUCLEOTIDE SEQUENCE [LARGE SCALE GENOMIC DNA]</scope>
    <source>
        <strain evidence="3 4">DSM 18101</strain>
    </source>
</reference>
<feature type="region of interest" description="Disordered" evidence="1">
    <location>
        <begin position="1"/>
        <end position="26"/>
    </location>
</feature>
<dbReference type="PANTHER" id="PTHR35889:SF3">
    <property type="entry name" value="F-BOX DOMAIN-CONTAINING PROTEIN"/>
    <property type="match status" value="1"/>
</dbReference>
<dbReference type="SUPFAM" id="SSF53649">
    <property type="entry name" value="Alkaline phosphatase-like"/>
    <property type="match status" value="1"/>
</dbReference>
<evidence type="ECO:0000313" key="4">
    <source>
        <dbReference type="Proteomes" id="UP000292958"/>
    </source>
</evidence>
<comment type="caution">
    <text evidence="3">The sequence shown here is derived from an EMBL/GenBank/DDBJ whole genome shotgun (WGS) entry which is preliminary data.</text>
</comment>
<protein>
    <submittedName>
        <fullName evidence="3">Uncharacterized protein DUF1549</fullName>
    </submittedName>
</protein>
<evidence type="ECO:0000256" key="1">
    <source>
        <dbReference type="SAM" id="MobiDB-lite"/>
    </source>
</evidence>
<dbReference type="Pfam" id="PF07583">
    <property type="entry name" value="PSCyt2"/>
    <property type="match status" value="1"/>
</dbReference>
<proteinExistence type="predicted"/>
<sequence>MIARIESKDPHHLMPQTAEGEAKPMKTEEVAILKEWISEGAHYEPHWAFDAPSRPAIPKVKDAGWSKTPVDLLVLAKLDSQSMHPSVEADKATLIRRVTLDLTGLLPTTTEVNGFEKDSSPKAYETVADRLLASPQYGEQRARSWLDYARYSDTHGLHWDNFRMIWPYRDYLIRAFNDNRPFDRFVKEQIAGDMLPVSDYNSLLGMSSGQARFPVAPSHWNFSQYGKQGAWISDLLPYTARMVDDIAIIRSTNTDAINHEPAIMLMNTGNMNTGKPCLGAWLSYGLGSMNNNLPTFMVMMSKKNEEENNQPTSSRLWSSGFLPSEHAGVSLRSAGDPVLYLNNPGGVDTATRRKMLDAVNELNRETYQDLGDPETNTRISQYEMAFRMQTSVPELTDLSREPRTTWDLYGPEAKIPGTFANNCLMARRMAERGVRFTQIYKRGWDVHAHAVGLLPMLCQETDRGAYALVTDLKQRGLLDDTLVIWSGEFGRTVYSQGGLSKEDYGRDHHPRCFTTWMAGGGIRPGITFGETDDFSYNVVKDSVPVRDFNATILHSLGIDHNKLTFKSQGLDQKLTGTTPARVVDELFA</sequence>
<dbReference type="InterPro" id="IPR011444">
    <property type="entry name" value="DUF1549"/>
</dbReference>
<organism evidence="3 4">
    <name type="scientific">Edaphobacter modestus</name>
    <dbReference type="NCBI Taxonomy" id="388466"/>
    <lineage>
        <taxon>Bacteria</taxon>
        <taxon>Pseudomonadati</taxon>
        <taxon>Acidobacteriota</taxon>
        <taxon>Terriglobia</taxon>
        <taxon>Terriglobales</taxon>
        <taxon>Acidobacteriaceae</taxon>
        <taxon>Edaphobacter</taxon>
    </lineage>
</organism>
<dbReference type="EMBL" id="SHKW01000007">
    <property type="protein sequence ID" value="RZU29728.1"/>
    <property type="molecule type" value="Genomic_DNA"/>
</dbReference>
<evidence type="ECO:0000313" key="3">
    <source>
        <dbReference type="EMBL" id="RZU29728.1"/>
    </source>
</evidence>
<feature type="compositionally biased region" description="Basic and acidic residues" evidence="1">
    <location>
        <begin position="1"/>
        <end position="12"/>
    </location>
</feature>
<keyword evidence="4" id="KW-1185">Reference proteome</keyword>
<dbReference type="InterPro" id="IPR017850">
    <property type="entry name" value="Alkaline_phosphatase_core_sf"/>
</dbReference>
<dbReference type="Proteomes" id="UP000292958">
    <property type="component" value="Unassembled WGS sequence"/>
</dbReference>
<dbReference type="Pfam" id="PF07394">
    <property type="entry name" value="DUF1501"/>
    <property type="match status" value="1"/>
</dbReference>
<dbReference type="InterPro" id="IPR010869">
    <property type="entry name" value="DUF1501"/>
</dbReference>
<name>A0A4Q7XZW6_9BACT</name>
<accession>A0A4Q7XZW6</accession>
<dbReference type="AlphaFoldDB" id="A0A4Q7XZW6"/>
<dbReference type="PANTHER" id="PTHR35889">
    <property type="entry name" value="CYCLOINULO-OLIGOSACCHARIDE FRUCTANOTRANSFERASE-RELATED"/>
    <property type="match status" value="1"/>
</dbReference>
<gene>
    <name evidence="3" type="ORF">BDD14_6338</name>
</gene>
<dbReference type="OrthoDB" id="9783759at2"/>